<evidence type="ECO:0000259" key="1">
    <source>
        <dbReference type="PROSITE" id="PS50164"/>
    </source>
</evidence>
<proteinExistence type="predicted"/>
<organism evidence="2 3">
    <name type="scientific">Candidatus Yanofskybacteria bacterium RIFCSPLOWO2_01_FULL_42_49</name>
    <dbReference type="NCBI Taxonomy" id="1802694"/>
    <lineage>
        <taxon>Bacteria</taxon>
        <taxon>Candidatus Yanofskyibacteriota</taxon>
    </lineage>
</organism>
<gene>
    <name evidence="2" type="ORF">A2918_00545</name>
</gene>
<evidence type="ECO:0000313" key="3">
    <source>
        <dbReference type="Proteomes" id="UP000178227"/>
    </source>
</evidence>
<name>A0A1F8GFM6_9BACT</name>
<evidence type="ECO:0000313" key="2">
    <source>
        <dbReference type="EMBL" id="OGN23526.1"/>
    </source>
</evidence>
<accession>A0A1F8GFM6</accession>
<dbReference type="InterPro" id="IPR035901">
    <property type="entry name" value="GIY-YIG_endonuc_sf"/>
</dbReference>
<sequence length="87" mass="10459">MKGYVYFLKDNGHKYYIGSTNNIIRRLAHHKYGGTYTTKRMINPEPVLIQEYMNIKEAREVELKLKKLKRRDFIEKIVRDGFIKIKP</sequence>
<comment type="caution">
    <text evidence="2">The sequence shown here is derived from an EMBL/GenBank/DDBJ whole genome shotgun (WGS) entry which is preliminary data.</text>
</comment>
<dbReference type="AlphaFoldDB" id="A0A1F8GFM6"/>
<feature type="domain" description="GIY-YIG" evidence="1">
    <location>
        <begin position="1"/>
        <end position="75"/>
    </location>
</feature>
<dbReference type="Pfam" id="PF01541">
    <property type="entry name" value="GIY-YIG"/>
    <property type="match status" value="1"/>
</dbReference>
<dbReference type="EMBL" id="MGKI01000002">
    <property type="protein sequence ID" value="OGN23526.1"/>
    <property type="molecule type" value="Genomic_DNA"/>
</dbReference>
<dbReference type="PROSITE" id="PS50164">
    <property type="entry name" value="GIY_YIG"/>
    <property type="match status" value="1"/>
</dbReference>
<protein>
    <recommendedName>
        <fullName evidence="1">GIY-YIG domain-containing protein</fullName>
    </recommendedName>
</protein>
<dbReference type="STRING" id="1802694.A2918_00545"/>
<dbReference type="SUPFAM" id="SSF82771">
    <property type="entry name" value="GIY-YIG endonuclease"/>
    <property type="match status" value="1"/>
</dbReference>
<dbReference type="Proteomes" id="UP000178227">
    <property type="component" value="Unassembled WGS sequence"/>
</dbReference>
<dbReference type="Gene3D" id="3.40.1440.10">
    <property type="entry name" value="GIY-YIG endonuclease"/>
    <property type="match status" value="1"/>
</dbReference>
<reference evidence="2 3" key="1">
    <citation type="journal article" date="2016" name="Nat. Commun.">
        <title>Thousands of microbial genomes shed light on interconnected biogeochemical processes in an aquifer system.</title>
        <authorList>
            <person name="Anantharaman K."/>
            <person name="Brown C.T."/>
            <person name="Hug L.A."/>
            <person name="Sharon I."/>
            <person name="Castelle C.J."/>
            <person name="Probst A.J."/>
            <person name="Thomas B.C."/>
            <person name="Singh A."/>
            <person name="Wilkins M.J."/>
            <person name="Karaoz U."/>
            <person name="Brodie E.L."/>
            <person name="Williams K.H."/>
            <person name="Hubbard S.S."/>
            <person name="Banfield J.F."/>
        </authorList>
    </citation>
    <scope>NUCLEOTIDE SEQUENCE [LARGE SCALE GENOMIC DNA]</scope>
</reference>
<dbReference type="InterPro" id="IPR000305">
    <property type="entry name" value="GIY-YIG_endonuc"/>
</dbReference>